<dbReference type="RefSeq" id="WP_322471610.1">
    <property type="nucleotide sequence ID" value="NZ_JAXOTW010000043.1"/>
</dbReference>
<comment type="caution">
    <text evidence="1">The sequence shown here is derived from an EMBL/GenBank/DDBJ whole genome shotgun (WGS) entry which is preliminary data.</text>
</comment>
<accession>A0AAW9JPV4</accession>
<organism evidence="1 2">
    <name type="scientific">Bacillus thuringiensis</name>
    <dbReference type="NCBI Taxonomy" id="1428"/>
    <lineage>
        <taxon>Bacteria</taxon>
        <taxon>Bacillati</taxon>
        <taxon>Bacillota</taxon>
        <taxon>Bacilli</taxon>
        <taxon>Bacillales</taxon>
        <taxon>Bacillaceae</taxon>
        <taxon>Bacillus</taxon>
        <taxon>Bacillus cereus group</taxon>
    </lineage>
</organism>
<name>A0AAW9JPV4_BACTU</name>
<dbReference type="AlphaFoldDB" id="A0AAW9JPV4"/>
<dbReference type="EMBL" id="JAXOTW010000043">
    <property type="protein sequence ID" value="MDZ5480725.1"/>
    <property type="molecule type" value="Genomic_DNA"/>
</dbReference>
<reference evidence="1" key="1">
    <citation type="submission" date="2023-12" db="EMBL/GenBank/DDBJ databases">
        <title>Genome sequence of Bacillus thuringiensis strain SS10.</title>
        <authorList>
            <person name="Rouis S."/>
        </authorList>
    </citation>
    <scope>NUCLEOTIDE SEQUENCE</scope>
    <source>
        <strain evidence="1">SS10</strain>
    </source>
</reference>
<evidence type="ECO:0000313" key="2">
    <source>
        <dbReference type="Proteomes" id="UP001292252"/>
    </source>
</evidence>
<evidence type="ECO:0000313" key="1">
    <source>
        <dbReference type="EMBL" id="MDZ5480725.1"/>
    </source>
</evidence>
<proteinExistence type="predicted"/>
<gene>
    <name evidence="1" type="ORF">U2F49_31915</name>
</gene>
<dbReference type="Proteomes" id="UP001292252">
    <property type="component" value="Unassembled WGS sequence"/>
</dbReference>
<sequence>MKENINLNSVVFNTLKQYEQAFTIMTFRFTKIDEDFYYTYIDPALVDKMQLSKKHFINRRLQDICINREIFNKMYTYYELAWKNEQSNLYIFNLNTHIYIIYFKKIYVEKEKEVVQGHCIPINPNSELLSALDIPIVHRFDFI</sequence>
<protein>
    <submittedName>
        <fullName evidence="1">Uncharacterized protein</fullName>
    </submittedName>
</protein>